<proteinExistence type="predicted"/>
<evidence type="ECO:0000313" key="1">
    <source>
        <dbReference type="EMBL" id="GEK82959.1"/>
    </source>
</evidence>
<accession>A0A7W3PK82</accession>
<comment type="caution">
    <text evidence="2">The sequence shown here is derived from an EMBL/GenBank/DDBJ whole genome shotgun (WGS) entry which is preliminary data.</text>
</comment>
<name>A0A7W3PK82_9MICO</name>
<evidence type="ECO:0000313" key="4">
    <source>
        <dbReference type="Proteomes" id="UP000522688"/>
    </source>
</evidence>
<reference evidence="2 4" key="2">
    <citation type="submission" date="2020-07" db="EMBL/GenBank/DDBJ databases">
        <title>Sequencing the genomes of 1000 actinobacteria strains.</title>
        <authorList>
            <person name="Klenk H.-P."/>
        </authorList>
    </citation>
    <scope>NUCLEOTIDE SEQUENCE [LARGE SCALE GENOMIC DNA]</scope>
    <source>
        <strain evidence="2 4">DSM 10309</strain>
    </source>
</reference>
<reference evidence="1 3" key="1">
    <citation type="submission" date="2019-07" db="EMBL/GenBank/DDBJ databases">
        <title>Whole genome shotgun sequence of Frigoribacterium faeni NBRC 103066.</title>
        <authorList>
            <person name="Hosoyama A."/>
            <person name="Uohara A."/>
            <person name="Ohji S."/>
            <person name="Ichikawa N."/>
        </authorList>
    </citation>
    <scope>NUCLEOTIDE SEQUENCE [LARGE SCALE GENOMIC DNA]</scope>
    <source>
        <strain evidence="1 3">NBRC 103066</strain>
    </source>
</reference>
<dbReference type="EMBL" id="BJUV01000010">
    <property type="protein sequence ID" value="GEK82959.1"/>
    <property type="molecule type" value="Genomic_DNA"/>
</dbReference>
<dbReference type="Proteomes" id="UP000321154">
    <property type="component" value="Unassembled WGS sequence"/>
</dbReference>
<sequence length="111" mass="11795">MKHITFASKSLLVGDDAADTLLEYAALLAQSGQADTVELNAINADGNAVVATFLLDAGASLMAESTTSEIEAPDNAEAIEYMRSEIGSTFSALLPDDMRRRELDDRSPDGE</sequence>
<gene>
    <name evidence="2" type="ORF">FB463_002966</name>
    <name evidence="1" type="ORF">FFA01_12680</name>
</gene>
<protein>
    <submittedName>
        <fullName evidence="2">Uncharacterized protein</fullName>
    </submittedName>
</protein>
<dbReference type="EMBL" id="JACGWW010000006">
    <property type="protein sequence ID" value="MBA8814691.1"/>
    <property type="molecule type" value="Genomic_DNA"/>
</dbReference>
<dbReference type="RefSeq" id="WP_146854133.1">
    <property type="nucleotide sequence ID" value="NZ_BAAAHR010000003.1"/>
</dbReference>
<evidence type="ECO:0000313" key="3">
    <source>
        <dbReference type="Proteomes" id="UP000321154"/>
    </source>
</evidence>
<evidence type="ECO:0000313" key="2">
    <source>
        <dbReference type="EMBL" id="MBA8814691.1"/>
    </source>
</evidence>
<dbReference type="Proteomes" id="UP000522688">
    <property type="component" value="Unassembled WGS sequence"/>
</dbReference>
<organism evidence="2 4">
    <name type="scientific">Frigoribacterium faeni</name>
    <dbReference type="NCBI Taxonomy" id="145483"/>
    <lineage>
        <taxon>Bacteria</taxon>
        <taxon>Bacillati</taxon>
        <taxon>Actinomycetota</taxon>
        <taxon>Actinomycetes</taxon>
        <taxon>Micrococcales</taxon>
        <taxon>Microbacteriaceae</taxon>
        <taxon>Frigoribacterium</taxon>
    </lineage>
</organism>
<dbReference type="OrthoDB" id="4979371at2"/>
<dbReference type="AlphaFoldDB" id="A0A7W3PK82"/>
<keyword evidence="3" id="KW-1185">Reference proteome</keyword>